<dbReference type="EMBL" id="BLXT01007710">
    <property type="protein sequence ID" value="GFO41734.1"/>
    <property type="molecule type" value="Genomic_DNA"/>
</dbReference>
<dbReference type="AlphaFoldDB" id="A0AAV4DC04"/>
<evidence type="ECO:0000256" key="1">
    <source>
        <dbReference type="SAM" id="MobiDB-lite"/>
    </source>
</evidence>
<reference evidence="2 3" key="1">
    <citation type="journal article" date="2021" name="Elife">
        <title>Chloroplast acquisition without the gene transfer in kleptoplastic sea slugs, Plakobranchus ocellatus.</title>
        <authorList>
            <person name="Maeda T."/>
            <person name="Takahashi S."/>
            <person name="Yoshida T."/>
            <person name="Shimamura S."/>
            <person name="Takaki Y."/>
            <person name="Nagai Y."/>
            <person name="Toyoda A."/>
            <person name="Suzuki Y."/>
            <person name="Arimoto A."/>
            <person name="Ishii H."/>
            <person name="Satoh N."/>
            <person name="Nishiyama T."/>
            <person name="Hasebe M."/>
            <person name="Maruyama T."/>
            <person name="Minagawa J."/>
            <person name="Obokata J."/>
            <person name="Shigenobu S."/>
        </authorList>
    </citation>
    <scope>NUCLEOTIDE SEQUENCE [LARGE SCALE GENOMIC DNA]</scope>
</reference>
<sequence length="80" mass="8906">MANYLIMSYAKNNQDPTPGSPMLGLSDPEPLKGMDGELPVNVQPPVDYSMPNAREILASTMQRALIPAFKEIFSKVKRHF</sequence>
<protein>
    <submittedName>
        <fullName evidence="2">Uncharacterized protein</fullName>
    </submittedName>
</protein>
<dbReference type="Proteomes" id="UP000735302">
    <property type="component" value="Unassembled WGS sequence"/>
</dbReference>
<comment type="caution">
    <text evidence="2">The sequence shown here is derived from an EMBL/GenBank/DDBJ whole genome shotgun (WGS) entry which is preliminary data.</text>
</comment>
<keyword evidence="3" id="KW-1185">Reference proteome</keyword>
<name>A0AAV4DC04_9GAST</name>
<accession>A0AAV4DC04</accession>
<feature type="region of interest" description="Disordered" evidence="1">
    <location>
        <begin position="14"/>
        <end position="36"/>
    </location>
</feature>
<evidence type="ECO:0000313" key="2">
    <source>
        <dbReference type="EMBL" id="GFO41734.1"/>
    </source>
</evidence>
<organism evidence="2 3">
    <name type="scientific">Plakobranchus ocellatus</name>
    <dbReference type="NCBI Taxonomy" id="259542"/>
    <lineage>
        <taxon>Eukaryota</taxon>
        <taxon>Metazoa</taxon>
        <taxon>Spiralia</taxon>
        <taxon>Lophotrochozoa</taxon>
        <taxon>Mollusca</taxon>
        <taxon>Gastropoda</taxon>
        <taxon>Heterobranchia</taxon>
        <taxon>Euthyneura</taxon>
        <taxon>Panpulmonata</taxon>
        <taxon>Sacoglossa</taxon>
        <taxon>Placobranchoidea</taxon>
        <taxon>Plakobranchidae</taxon>
        <taxon>Plakobranchus</taxon>
    </lineage>
</organism>
<gene>
    <name evidence="2" type="ORF">PoB_006823900</name>
</gene>
<evidence type="ECO:0000313" key="3">
    <source>
        <dbReference type="Proteomes" id="UP000735302"/>
    </source>
</evidence>
<proteinExistence type="predicted"/>